<gene>
    <name evidence="1" type="ORF">Ab1vBOLIVR5_gp63c</name>
</gene>
<protein>
    <submittedName>
        <fullName evidence="1">Uncharacterized protein</fullName>
    </submittedName>
</protein>
<evidence type="ECO:0000313" key="1">
    <source>
        <dbReference type="EMBL" id="QIW87711.1"/>
    </source>
</evidence>
<dbReference type="EMBL" id="MT234342">
    <property type="protein sequence ID" value="QIW87711.1"/>
    <property type="molecule type" value="Genomic_DNA"/>
</dbReference>
<dbReference type="Proteomes" id="UP000671873">
    <property type="component" value="Segment"/>
</dbReference>
<proteinExistence type="predicted"/>
<organism evidence="1 2">
    <name type="scientific">Agrobacterium phage OLIVR5</name>
    <dbReference type="NCBI Taxonomy" id="2723773"/>
    <lineage>
        <taxon>Viruses</taxon>
        <taxon>Duplodnaviria</taxon>
        <taxon>Heunggongvirae</taxon>
        <taxon>Uroviricota</taxon>
        <taxon>Caudoviricetes</taxon>
        <taxon>Pootjesviridae</taxon>
        <taxon>Heverleevirus</taxon>
        <taxon>Heverleevirus OLIVR5</taxon>
    </lineage>
</organism>
<accession>A0A858MTH8</accession>
<name>A0A858MTH8_9CAUD</name>
<reference evidence="1 2" key="1">
    <citation type="submission" date="2020-03" db="EMBL/GenBank/DDBJ databases">
        <authorList>
            <person name="Holtappels D."/>
            <person name="Bomans J.P.J."/>
            <person name="Lavigne R."/>
            <person name="Wagemans J."/>
        </authorList>
    </citation>
    <scope>NUCLEOTIDE SEQUENCE [LARGE SCALE GENOMIC DNA]</scope>
    <source>
        <strain evidence="1 2">OLIVR5</strain>
    </source>
</reference>
<evidence type="ECO:0000313" key="2">
    <source>
        <dbReference type="Proteomes" id="UP000671873"/>
    </source>
</evidence>
<keyword evidence="2" id="KW-1185">Reference proteome</keyword>
<sequence>MADTYHLDKQRIVTIKHFNTGERIASAEMLFLPPDKSWIVFETDEGEFYEGMVAKVKVVVSKSTRPSVYGTYHNDVSYEVYIRSIINLMRN</sequence>